<dbReference type="PANTHER" id="PTHR43390:SF1">
    <property type="entry name" value="CHLOROPLAST PROCESSING PEPTIDASE"/>
    <property type="match status" value="1"/>
</dbReference>
<dbReference type="EMBL" id="JAGHKT020000003">
    <property type="protein sequence ID" value="MCM5671761.1"/>
    <property type="molecule type" value="Genomic_DNA"/>
</dbReference>
<evidence type="ECO:0000313" key="5">
    <source>
        <dbReference type="EMBL" id="MCM5671761.1"/>
    </source>
</evidence>
<evidence type="ECO:0000256" key="2">
    <source>
        <dbReference type="ARBA" id="ARBA00009370"/>
    </source>
</evidence>
<keyword evidence="3" id="KW-1133">Transmembrane helix</keyword>
<protein>
    <recommendedName>
        <fullName evidence="3">Signal peptidase I</fullName>
        <ecNumber evidence="3">3.4.21.89</ecNumber>
    </recommendedName>
</protein>
<dbReference type="AlphaFoldDB" id="A0A4Q9WQ52"/>
<accession>A0A4Q9WQ52</accession>
<feature type="transmembrane region" description="Helical" evidence="3">
    <location>
        <begin position="7"/>
        <end position="26"/>
    </location>
</feature>
<dbReference type="Pfam" id="PF10502">
    <property type="entry name" value="Peptidase_S26"/>
    <property type="match status" value="1"/>
</dbReference>
<keyword evidence="3 5" id="KW-0378">Hydrolase</keyword>
<feature type="domain" description="Peptidase S26" evidence="4">
    <location>
        <begin position="7"/>
        <end position="163"/>
    </location>
</feature>
<dbReference type="GO" id="GO:0006465">
    <property type="term" value="P:signal peptide processing"/>
    <property type="evidence" value="ECO:0007669"/>
    <property type="project" value="InterPro"/>
</dbReference>
<sequence length="174" mass="20367">MRRIISTSISIILAIIFVIFIQNFLLRSAIVHTNEMAPTLNKNDYIMINKLKVTFNLLNEGDIIMYRHHDQIHFSRIIGKAGESVEIRHGKLYKDDRQVNKYYAKNRDINDFALRDLENTDGDIIPPDSFLVLNDNSNTLTDSRKYGLIKKSDVIGNVCLRYYPFRSFNYEFNK</sequence>
<evidence type="ECO:0000259" key="4">
    <source>
        <dbReference type="Pfam" id="PF10502"/>
    </source>
</evidence>
<comment type="catalytic activity">
    <reaction evidence="3">
        <text>Cleavage of hydrophobic, N-terminal signal or leader sequences from secreted and periplasmic proteins.</text>
        <dbReference type="EC" id="3.4.21.89"/>
    </reaction>
</comment>
<dbReference type="InterPro" id="IPR036286">
    <property type="entry name" value="LexA/Signal_pep-like_sf"/>
</dbReference>
<gene>
    <name evidence="5" type="primary">lepB</name>
    <name evidence="5" type="ORF">J7T32_003125</name>
</gene>
<evidence type="ECO:0000256" key="3">
    <source>
        <dbReference type="RuleBase" id="RU362042"/>
    </source>
</evidence>
<dbReference type="RefSeq" id="WP_017175840.1">
    <property type="nucleotide sequence ID" value="NZ_CAXOJL010000013.1"/>
</dbReference>
<dbReference type="InterPro" id="IPR000223">
    <property type="entry name" value="Pept_S26A_signal_pept_1"/>
</dbReference>
<dbReference type="CDD" id="cd06530">
    <property type="entry name" value="S26_SPase_I"/>
    <property type="match status" value="1"/>
</dbReference>
<dbReference type="GO" id="GO:0004252">
    <property type="term" value="F:serine-type endopeptidase activity"/>
    <property type="evidence" value="ECO:0007669"/>
    <property type="project" value="InterPro"/>
</dbReference>
<dbReference type="EC" id="3.4.21.89" evidence="3"/>
<proteinExistence type="inferred from homology"/>
<dbReference type="InterPro" id="IPR019533">
    <property type="entry name" value="Peptidase_S26"/>
</dbReference>
<dbReference type="GO" id="GO:0009003">
    <property type="term" value="F:signal peptidase activity"/>
    <property type="evidence" value="ECO:0007669"/>
    <property type="project" value="UniProtKB-EC"/>
</dbReference>
<dbReference type="PANTHER" id="PTHR43390">
    <property type="entry name" value="SIGNAL PEPTIDASE I"/>
    <property type="match status" value="1"/>
</dbReference>
<evidence type="ECO:0000313" key="6">
    <source>
        <dbReference type="Proteomes" id="UP000665944"/>
    </source>
</evidence>
<comment type="subcellular location">
    <subcellularLocation>
        <location evidence="1">Cell membrane</location>
        <topology evidence="1">Single-pass type II membrane protein</topology>
    </subcellularLocation>
    <subcellularLocation>
        <location evidence="3">Membrane</location>
        <topology evidence="3">Single-pass type II membrane protein</topology>
    </subcellularLocation>
</comment>
<dbReference type="GO" id="GO:0005886">
    <property type="term" value="C:plasma membrane"/>
    <property type="evidence" value="ECO:0007669"/>
    <property type="project" value="UniProtKB-SubCell"/>
</dbReference>
<organism evidence="5 6">
    <name type="scientific">Staphylococcus hominis</name>
    <dbReference type="NCBI Taxonomy" id="1290"/>
    <lineage>
        <taxon>Bacteria</taxon>
        <taxon>Bacillati</taxon>
        <taxon>Bacillota</taxon>
        <taxon>Bacilli</taxon>
        <taxon>Bacillales</taxon>
        <taxon>Staphylococcaceae</taxon>
        <taxon>Staphylococcus</taxon>
    </lineage>
</organism>
<dbReference type="Gene3D" id="2.10.109.10">
    <property type="entry name" value="Umud Fragment, subunit A"/>
    <property type="match status" value="1"/>
</dbReference>
<dbReference type="Proteomes" id="UP000665944">
    <property type="component" value="Unassembled WGS sequence"/>
</dbReference>
<evidence type="ECO:0000256" key="1">
    <source>
        <dbReference type="ARBA" id="ARBA00004401"/>
    </source>
</evidence>
<name>A0A4Q9WQ52_STAHO</name>
<keyword evidence="6" id="KW-1185">Reference proteome</keyword>
<dbReference type="PRINTS" id="PR00727">
    <property type="entry name" value="LEADERPTASE"/>
</dbReference>
<comment type="similarity">
    <text evidence="2 3">Belongs to the peptidase S26 family.</text>
</comment>
<dbReference type="NCBIfam" id="TIGR02227">
    <property type="entry name" value="sigpep_I_bact"/>
    <property type="match status" value="1"/>
</dbReference>
<dbReference type="SUPFAM" id="SSF51306">
    <property type="entry name" value="LexA/Signal peptidase"/>
    <property type="match status" value="1"/>
</dbReference>
<comment type="caution">
    <text evidence="5">The sequence shown here is derived from an EMBL/GenBank/DDBJ whole genome shotgun (WGS) entry which is preliminary data.</text>
</comment>
<keyword evidence="3" id="KW-0472">Membrane</keyword>
<reference evidence="5 6" key="1">
    <citation type="submission" date="2022-06" db="EMBL/GenBank/DDBJ databases">
        <title>Staphylococcus hominis ShoR14 genome sequence.</title>
        <authorList>
            <person name="Yeo C.C."/>
            <person name="Chew C.H."/>
            <person name="Che Hamzah A.M."/>
            <person name="Al-Trad E.I."/>
        </authorList>
    </citation>
    <scope>NUCLEOTIDE SEQUENCE [LARGE SCALE GENOMIC DNA]</scope>
    <source>
        <strain evidence="5 6">ShoR14</strain>
    </source>
</reference>
<keyword evidence="3" id="KW-0812">Transmembrane</keyword>
<keyword evidence="3" id="KW-0645">Protease</keyword>